<keyword evidence="1 4" id="KW-1015">Disulfide bond</keyword>
<keyword evidence="4" id="KW-0676">Redox-active center</keyword>
<dbReference type="PANTHER" id="PTHR46115">
    <property type="entry name" value="THIOREDOXIN-LIKE PROTEIN 1"/>
    <property type="match status" value="1"/>
</dbReference>
<sequence>MITEIENVEAFDAAISKPNCSVVDFYATWCGPCKMIHPVYEELSKKYTTVSFYQINVDNVEDVVRKAGVSCMPTFKFYKNGELVDNLEGANRRELERLIEKNQ</sequence>
<dbReference type="SUPFAM" id="SSF52833">
    <property type="entry name" value="Thioredoxin-like"/>
    <property type="match status" value="1"/>
</dbReference>
<dbReference type="Proteomes" id="UP000193944">
    <property type="component" value="Unassembled WGS sequence"/>
</dbReference>
<dbReference type="InterPro" id="IPR013766">
    <property type="entry name" value="Thioredoxin_domain"/>
</dbReference>
<dbReference type="PROSITE" id="PS51352">
    <property type="entry name" value="THIOREDOXIN_2"/>
    <property type="match status" value="1"/>
</dbReference>
<dbReference type="FunFam" id="3.40.30.10:FF:000245">
    <property type="entry name" value="Thioredoxin"/>
    <property type="match status" value="1"/>
</dbReference>
<dbReference type="PIRSF" id="PIRSF000077">
    <property type="entry name" value="Thioredoxin"/>
    <property type="match status" value="1"/>
</dbReference>
<dbReference type="EMBL" id="MCFG01000020">
    <property type="protein sequence ID" value="ORX86558.1"/>
    <property type="molecule type" value="Genomic_DNA"/>
</dbReference>
<feature type="site" description="Contributes to redox potential value" evidence="3">
    <location>
        <position position="32"/>
    </location>
</feature>
<evidence type="ECO:0000256" key="4">
    <source>
        <dbReference type="PIRSR" id="PIRSR000077-4"/>
    </source>
</evidence>
<evidence type="ECO:0000256" key="1">
    <source>
        <dbReference type="ARBA" id="ARBA00023157"/>
    </source>
</evidence>
<dbReference type="PROSITE" id="PS00194">
    <property type="entry name" value="THIOREDOXIN_1"/>
    <property type="match status" value="1"/>
</dbReference>
<reference evidence="6 7" key="2">
    <citation type="submission" date="2016-08" db="EMBL/GenBank/DDBJ databases">
        <title>Pervasive Adenine N6-methylation of Active Genes in Fungi.</title>
        <authorList>
            <consortium name="DOE Joint Genome Institute"/>
            <person name="Mondo S.J."/>
            <person name="Dannebaum R.O."/>
            <person name="Kuo R.C."/>
            <person name="Labutti K."/>
            <person name="Haridas S."/>
            <person name="Kuo A."/>
            <person name="Salamov A."/>
            <person name="Ahrendt S.R."/>
            <person name="Lipzen A."/>
            <person name="Sullivan W."/>
            <person name="Andreopoulos W.B."/>
            <person name="Clum A."/>
            <person name="Lindquist E."/>
            <person name="Daum C."/>
            <person name="Ramamoorthy G.K."/>
            <person name="Gryganskyi A."/>
            <person name="Culley D."/>
            <person name="Magnuson J.K."/>
            <person name="James T.Y."/>
            <person name="O'Malley M.A."/>
            <person name="Stajich J.E."/>
            <person name="Spatafora J.W."/>
            <person name="Visel A."/>
            <person name="Grigoriev I.V."/>
        </authorList>
    </citation>
    <scope>NUCLEOTIDE SEQUENCE [LARGE SCALE GENOMIC DNA]</scope>
    <source>
        <strain evidence="6 7">S4</strain>
    </source>
</reference>
<feature type="active site" description="Nucleophile" evidence="3">
    <location>
        <position position="33"/>
    </location>
</feature>
<dbReference type="InterPro" id="IPR005746">
    <property type="entry name" value="Thioredoxin"/>
</dbReference>
<evidence type="ECO:0000313" key="6">
    <source>
        <dbReference type="EMBL" id="ORX86558.1"/>
    </source>
</evidence>
<evidence type="ECO:0000256" key="3">
    <source>
        <dbReference type="PIRSR" id="PIRSR000077-1"/>
    </source>
</evidence>
<comment type="similarity">
    <text evidence="2">Belongs to the thioredoxin family.</text>
</comment>
<reference evidence="6 7" key="1">
    <citation type="submission" date="2016-08" db="EMBL/GenBank/DDBJ databases">
        <title>A Parts List for Fungal Cellulosomes Revealed by Comparative Genomics.</title>
        <authorList>
            <consortium name="DOE Joint Genome Institute"/>
            <person name="Haitjema C.H."/>
            <person name="Gilmore S.P."/>
            <person name="Henske J.K."/>
            <person name="Solomon K.V."/>
            <person name="De Groot R."/>
            <person name="Kuo A."/>
            <person name="Mondo S.J."/>
            <person name="Salamov A.A."/>
            <person name="Labutti K."/>
            <person name="Zhao Z."/>
            <person name="Chiniquy J."/>
            <person name="Barry K."/>
            <person name="Brewer H.M."/>
            <person name="Purvine S.O."/>
            <person name="Wright A.T."/>
            <person name="Boxma B."/>
            <person name="Van Alen T."/>
            <person name="Hackstein J.H."/>
            <person name="Baker S.E."/>
            <person name="Grigoriev I.V."/>
            <person name="O'Malley M.A."/>
        </authorList>
    </citation>
    <scope>NUCLEOTIDE SEQUENCE [LARGE SCALE GENOMIC DNA]</scope>
    <source>
        <strain evidence="6 7">S4</strain>
    </source>
</reference>
<gene>
    <name evidence="6" type="ORF">BCR32DRAFT_289981</name>
</gene>
<dbReference type="STRING" id="1754192.A0A1Y1XLC5"/>
<protein>
    <recommendedName>
        <fullName evidence="2">Thioredoxin</fullName>
    </recommendedName>
</protein>
<comment type="caution">
    <text evidence="6">The sequence shown here is derived from an EMBL/GenBank/DDBJ whole genome shotgun (WGS) entry which is preliminary data.</text>
</comment>
<dbReference type="InterPro" id="IPR036249">
    <property type="entry name" value="Thioredoxin-like_sf"/>
</dbReference>
<feature type="disulfide bond" description="Redox-active" evidence="4">
    <location>
        <begin position="30"/>
        <end position="33"/>
    </location>
</feature>
<feature type="site" description="Contributes to redox potential value" evidence="3">
    <location>
        <position position="31"/>
    </location>
</feature>
<name>A0A1Y1XLC5_9FUNG</name>
<feature type="domain" description="Thioredoxin" evidence="5">
    <location>
        <begin position="1"/>
        <end position="103"/>
    </location>
</feature>
<evidence type="ECO:0000259" key="5">
    <source>
        <dbReference type="PROSITE" id="PS51352"/>
    </source>
</evidence>
<organism evidence="6 7">
    <name type="scientific">Anaeromyces robustus</name>
    <dbReference type="NCBI Taxonomy" id="1754192"/>
    <lineage>
        <taxon>Eukaryota</taxon>
        <taxon>Fungi</taxon>
        <taxon>Fungi incertae sedis</taxon>
        <taxon>Chytridiomycota</taxon>
        <taxon>Chytridiomycota incertae sedis</taxon>
        <taxon>Neocallimastigomycetes</taxon>
        <taxon>Neocallimastigales</taxon>
        <taxon>Neocallimastigaceae</taxon>
        <taxon>Anaeromyces</taxon>
    </lineage>
</organism>
<accession>A0A1Y1XLC5</accession>
<dbReference type="OrthoDB" id="10263751at2759"/>
<dbReference type="Pfam" id="PF00085">
    <property type="entry name" value="Thioredoxin"/>
    <property type="match status" value="1"/>
</dbReference>
<dbReference type="Gene3D" id="3.40.30.10">
    <property type="entry name" value="Glutaredoxin"/>
    <property type="match status" value="1"/>
</dbReference>
<evidence type="ECO:0000256" key="2">
    <source>
        <dbReference type="PIRNR" id="PIRNR000077"/>
    </source>
</evidence>
<proteinExistence type="inferred from homology"/>
<feature type="site" description="Deprotonates C-terminal active site Cys" evidence="3">
    <location>
        <position position="24"/>
    </location>
</feature>
<evidence type="ECO:0000313" key="7">
    <source>
        <dbReference type="Proteomes" id="UP000193944"/>
    </source>
</evidence>
<dbReference type="GO" id="GO:0015035">
    <property type="term" value="F:protein-disulfide reductase activity"/>
    <property type="evidence" value="ECO:0007669"/>
    <property type="project" value="InterPro"/>
</dbReference>
<dbReference type="AlphaFoldDB" id="A0A1Y1XLC5"/>
<dbReference type="CDD" id="cd02947">
    <property type="entry name" value="TRX_family"/>
    <property type="match status" value="1"/>
</dbReference>
<dbReference type="InterPro" id="IPR017937">
    <property type="entry name" value="Thioredoxin_CS"/>
</dbReference>
<feature type="active site" description="Nucleophile" evidence="3">
    <location>
        <position position="30"/>
    </location>
</feature>
<keyword evidence="7" id="KW-1185">Reference proteome</keyword>
<dbReference type="PRINTS" id="PR00421">
    <property type="entry name" value="THIOREDOXIN"/>
</dbReference>